<dbReference type="Proteomes" id="UP000050761">
    <property type="component" value="Unassembled WGS sequence"/>
</dbReference>
<dbReference type="EMBL" id="UZAH01028189">
    <property type="protein sequence ID" value="VDO98371.1"/>
    <property type="molecule type" value="Genomic_DNA"/>
</dbReference>
<sequence>MLGACHLSPFVDVAPPTIAIESPAPYVGSSEGVLVALRQSVRGVMVSMDAFQAFDGAIVDFCERLTCGDAYECRLVQHGCPDMASCQPEPQCFRKGGGHIALDDCSMFHCGDNATCQMVVLNNCEGGRCLMGAQCITQGTAGFISSPRFVLKVATDLARSS</sequence>
<evidence type="ECO:0000313" key="3">
    <source>
        <dbReference type="WBParaSite" id="HPBE_0001406401-mRNA-1"/>
    </source>
</evidence>
<name>A0A183FZB0_HELPZ</name>
<keyword evidence="2" id="KW-1185">Reference proteome</keyword>
<accession>A0A183FZB0</accession>
<evidence type="ECO:0000313" key="1">
    <source>
        <dbReference type="EMBL" id="VDO98371.1"/>
    </source>
</evidence>
<proteinExistence type="predicted"/>
<evidence type="ECO:0000313" key="2">
    <source>
        <dbReference type="Proteomes" id="UP000050761"/>
    </source>
</evidence>
<gene>
    <name evidence="1" type="ORF">HPBE_LOCUS14065</name>
</gene>
<organism evidence="2 3">
    <name type="scientific">Heligmosomoides polygyrus</name>
    <name type="common">Parasitic roundworm</name>
    <dbReference type="NCBI Taxonomy" id="6339"/>
    <lineage>
        <taxon>Eukaryota</taxon>
        <taxon>Metazoa</taxon>
        <taxon>Ecdysozoa</taxon>
        <taxon>Nematoda</taxon>
        <taxon>Chromadorea</taxon>
        <taxon>Rhabditida</taxon>
        <taxon>Rhabditina</taxon>
        <taxon>Rhabditomorpha</taxon>
        <taxon>Strongyloidea</taxon>
        <taxon>Heligmosomidae</taxon>
        <taxon>Heligmosomoides</taxon>
    </lineage>
</organism>
<reference evidence="1 2" key="1">
    <citation type="submission" date="2018-11" db="EMBL/GenBank/DDBJ databases">
        <authorList>
            <consortium name="Pathogen Informatics"/>
        </authorList>
    </citation>
    <scope>NUCLEOTIDE SEQUENCE [LARGE SCALE GENOMIC DNA]</scope>
</reference>
<dbReference type="AlphaFoldDB" id="A0A183FZB0"/>
<protein>
    <submittedName>
        <fullName evidence="3">EB domain-containing protein</fullName>
    </submittedName>
</protein>
<dbReference type="WBParaSite" id="HPBE_0001406401-mRNA-1">
    <property type="protein sequence ID" value="HPBE_0001406401-mRNA-1"/>
    <property type="gene ID" value="HPBE_0001406401"/>
</dbReference>
<accession>A0A3P7ZD36</accession>
<reference evidence="3" key="2">
    <citation type="submission" date="2019-09" db="UniProtKB">
        <authorList>
            <consortium name="WormBaseParasite"/>
        </authorList>
    </citation>
    <scope>IDENTIFICATION</scope>
</reference>